<proteinExistence type="predicted"/>
<name>A0A6J4T3J0_9SPHN</name>
<feature type="region of interest" description="Disordered" evidence="1">
    <location>
        <begin position="1"/>
        <end position="30"/>
    </location>
</feature>
<protein>
    <submittedName>
        <fullName evidence="2">Uncharacterized protein</fullName>
    </submittedName>
</protein>
<evidence type="ECO:0000313" key="2">
    <source>
        <dbReference type="EMBL" id="CAA9512486.1"/>
    </source>
</evidence>
<dbReference type="AlphaFoldDB" id="A0A6J4T3J0"/>
<reference evidence="2" key="1">
    <citation type="submission" date="2020-02" db="EMBL/GenBank/DDBJ databases">
        <authorList>
            <person name="Meier V. D."/>
        </authorList>
    </citation>
    <scope>NUCLEOTIDE SEQUENCE</scope>
    <source>
        <strain evidence="2">AVDCRST_MAG62</strain>
    </source>
</reference>
<dbReference type="EMBL" id="CADCWB010000075">
    <property type="protein sequence ID" value="CAA9512486.1"/>
    <property type="molecule type" value="Genomic_DNA"/>
</dbReference>
<feature type="non-terminal residue" evidence="2">
    <location>
        <position position="30"/>
    </location>
</feature>
<organism evidence="2">
    <name type="scientific">uncultured Sphingomonas sp</name>
    <dbReference type="NCBI Taxonomy" id="158754"/>
    <lineage>
        <taxon>Bacteria</taxon>
        <taxon>Pseudomonadati</taxon>
        <taxon>Pseudomonadota</taxon>
        <taxon>Alphaproteobacteria</taxon>
        <taxon>Sphingomonadales</taxon>
        <taxon>Sphingomonadaceae</taxon>
        <taxon>Sphingomonas</taxon>
        <taxon>environmental samples</taxon>
    </lineage>
</organism>
<feature type="non-terminal residue" evidence="2">
    <location>
        <position position="1"/>
    </location>
</feature>
<accession>A0A6J4T3J0</accession>
<evidence type="ECO:0000256" key="1">
    <source>
        <dbReference type="SAM" id="MobiDB-lite"/>
    </source>
</evidence>
<sequence>EVRSRAHLLRRPDWEEHHRPVQGRAGERGL</sequence>
<gene>
    <name evidence="2" type="ORF">AVDCRST_MAG62-615</name>
</gene>